<evidence type="ECO:0000313" key="2">
    <source>
        <dbReference type="EMBL" id="PSC02457.1"/>
    </source>
</evidence>
<reference evidence="3" key="1">
    <citation type="submission" date="2018-03" db="EMBL/GenBank/DDBJ databases">
        <authorList>
            <person name="Sun L."/>
            <person name="Liu H."/>
            <person name="Chen W."/>
            <person name="Huang K."/>
            <person name="Liu W."/>
            <person name="Gao X."/>
        </authorList>
    </citation>
    <scope>NUCLEOTIDE SEQUENCE [LARGE SCALE GENOMIC DNA]</scope>
    <source>
        <strain evidence="3">SH9</strain>
    </source>
</reference>
<dbReference type="EMBL" id="PVZS01000058">
    <property type="protein sequence ID" value="PSC02457.1"/>
    <property type="molecule type" value="Genomic_DNA"/>
</dbReference>
<dbReference type="AlphaFoldDB" id="A0A2T1HLC6"/>
<comment type="caution">
    <text evidence="2">The sequence shown here is derived from an EMBL/GenBank/DDBJ whole genome shotgun (WGS) entry which is preliminary data.</text>
</comment>
<name>A0A2T1HLC6_9HYPH</name>
<evidence type="ECO:0000256" key="1">
    <source>
        <dbReference type="SAM" id="MobiDB-lite"/>
    </source>
</evidence>
<dbReference type="Proteomes" id="UP000239772">
    <property type="component" value="Unassembled WGS sequence"/>
</dbReference>
<organism evidence="2 3">
    <name type="scientific">Alsobacter soli</name>
    <dbReference type="NCBI Taxonomy" id="2109933"/>
    <lineage>
        <taxon>Bacteria</taxon>
        <taxon>Pseudomonadati</taxon>
        <taxon>Pseudomonadota</taxon>
        <taxon>Alphaproteobacteria</taxon>
        <taxon>Hyphomicrobiales</taxon>
        <taxon>Alsobacteraceae</taxon>
        <taxon>Alsobacter</taxon>
    </lineage>
</organism>
<sequence length="68" mass="7032">MSAPAPDRTVSAPSPASRDAPGGLAHRTIIFSFVLGLVNEASLSVFTNRTPTSWVAVASAVSPDPLRI</sequence>
<accession>A0A2T1HLC6</accession>
<protein>
    <submittedName>
        <fullName evidence="2">Uncharacterized protein</fullName>
    </submittedName>
</protein>
<proteinExistence type="predicted"/>
<feature type="region of interest" description="Disordered" evidence="1">
    <location>
        <begin position="1"/>
        <end position="22"/>
    </location>
</feature>
<gene>
    <name evidence="2" type="ORF">SLNSH_23945</name>
</gene>
<keyword evidence="3" id="KW-1185">Reference proteome</keyword>
<evidence type="ECO:0000313" key="3">
    <source>
        <dbReference type="Proteomes" id="UP000239772"/>
    </source>
</evidence>